<dbReference type="EC" id="1.16.1.9" evidence="3"/>
<dbReference type="Gene3D" id="3.40.50.80">
    <property type="entry name" value="Nucleotide-binding domain of ferredoxin-NADP reductase (FNR) module"/>
    <property type="match status" value="1"/>
</dbReference>
<dbReference type="CDD" id="cd06186">
    <property type="entry name" value="NOX_Duox_like_FAD_NADP"/>
    <property type="match status" value="1"/>
</dbReference>
<dbReference type="Pfam" id="PF08022">
    <property type="entry name" value="FAD_binding_8"/>
    <property type="match status" value="1"/>
</dbReference>
<comment type="similarity">
    <text evidence="2">Belongs to the ferric reductase (FRE) family.</text>
</comment>
<dbReference type="GO" id="GO:0006879">
    <property type="term" value="P:intracellular iron ion homeostasis"/>
    <property type="evidence" value="ECO:0007669"/>
    <property type="project" value="TreeGrafter"/>
</dbReference>
<evidence type="ECO:0000259" key="15">
    <source>
        <dbReference type="PROSITE" id="PS51384"/>
    </source>
</evidence>
<feature type="transmembrane region" description="Helical" evidence="14">
    <location>
        <begin position="241"/>
        <end position="261"/>
    </location>
</feature>
<keyword evidence="4" id="KW-0813">Transport</keyword>
<dbReference type="SFLD" id="SFLDS00052">
    <property type="entry name" value="Ferric_Reductase_Domain"/>
    <property type="match status" value="1"/>
</dbReference>
<keyword evidence="6 14" id="KW-0812">Transmembrane</keyword>
<dbReference type="Pfam" id="PF01794">
    <property type="entry name" value="Ferric_reduct"/>
    <property type="match status" value="1"/>
</dbReference>
<feature type="compositionally biased region" description="Acidic residues" evidence="13">
    <location>
        <begin position="511"/>
        <end position="522"/>
    </location>
</feature>
<evidence type="ECO:0000256" key="5">
    <source>
        <dbReference type="ARBA" id="ARBA00022475"/>
    </source>
</evidence>
<keyword evidence="5" id="KW-1003">Cell membrane</keyword>
<dbReference type="InterPro" id="IPR051410">
    <property type="entry name" value="Ferric/Cupric_Reductase"/>
</dbReference>
<dbReference type="Proteomes" id="UP000073492">
    <property type="component" value="Unassembled WGS sequence"/>
</dbReference>
<feature type="transmembrane region" description="Helical" evidence="14">
    <location>
        <begin position="208"/>
        <end position="229"/>
    </location>
</feature>
<keyword evidence="11 14" id="KW-0472">Membrane</keyword>
<dbReference type="EMBL" id="LFZO01000013">
    <property type="protein sequence ID" value="KXT17893.1"/>
    <property type="molecule type" value="Genomic_DNA"/>
</dbReference>
<dbReference type="GO" id="GO:0005886">
    <property type="term" value="C:plasma membrane"/>
    <property type="evidence" value="ECO:0007669"/>
    <property type="project" value="UniProtKB-SubCell"/>
</dbReference>
<dbReference type="EMBL" id="LFZO01000013">
    <property type="protein sequence ID" value="KXT17892.1"/>
    <property type="molecule type" value="Genomic_DNA"/>
</dbReference>
<dbReference type="GO" id="GO:0052851">
    <property type="term" value="F:ferric-chelate reductase (NADPH) activity"/>
    <property type="evidence" value="ECO:0007669"/>
    <property type="project" value="UniProtKB-EC"/>
</dbReference>
<evidence type="ECO:0000256" key="2">
    <source>
        <dbReference type="ARBA" id="ARBA00006278"/>
    </source>
</evidence>
<keyword evidence="8 14" id="KW-1133">Transmembrane helix</keyword>
<proteinExistence type="inferred from homology"/>
<dbReference type="InterPro" id="IPR013130">
    <property type="entry name" value="Fe3_Rdtase_TM_dom"/>
</dbReference>
<dbReference type="SUPFAM" id="SSF63380">
    <property type="entry name" value="Riboflavin synthase domain-like"/>
    <property type="match status" value="1"/>
</dbReference>
<evidence type="ECO:0000256" key="9">
    <source>
        <dbReference type="ARBA" id="ARBA00023002"/>
    </source>
</evidence>
<evidence type="ECO:0000313" key="16">
    <source>
        <dbReference type="EMBL" id="KXT17892.1"/>
    </source>
</evidence>
<sequence>MSYLHLRHEGHDEGIPKPVLSYRPPDTQAAASSGGWYRFVDLSSEEKHRRRELLDYYGFVAQVSVIVPILVLLAYVWTLRVARRFATPTSSEAPPSSPYAKAARLGNGLDAGARWRKVIWWFGEDVRILKYYVGTRGEVLGGMAWMVWLVSLSFLETGHDYLHLTKRFGIVGGSQLPFHYLLSLKSPYSPLQLLTGTSHESLISIHQILGKIITILLWCHAALYVAFYIMNSILAAKIQEFYIICGIFAILGFTAVGTTALKPVRDWSYRVFYITHVSLATILLPALYFHVDHIRPYIYETVLVYVLNVGLRLVSTKSHDASIKQVSDNLVEISIPLAKGAARWQPGQHAYVSLPGNPALRTFRSNPFTVASIPPIDGKLRFLARILDGNTAKLVRHAPGSKVTVEGPYGVATHGAALLSYDRVLFVAGGVGATFIVPLYRQLLSDLSPNKGSYRRQKVGFLWIARSMADVSWAVPDDSEREGFTERLTVFLTKDSEGHATTTSDGFAIGGDEEDGGPGDEGIELEQRKNLLAEGGDEKGGVNADGDNGSTNGVSLRVGRPDFAQAVQDVFTQSSTERVAIVVCGPRGLRRRVRREVGRWVKRGRDVWFWEEVFGL</sequence>
<evidence type="ECO:0000256" key="12">
    <source>
        <dbReference type="ARBA" id="ARBA00048483"/>
    </source>
</evidence>
<dbReference type="PROSITE" id="PS51384">
    <property type="entry name" value="FAD_FR"/>
    <property type="match status" value="1"/>
</dbReference>
<dbReference type="Gene3D" id="2.40.30.10">
    <property type="entry name" value="Translation factors"/>
    <property type="match status" value="1"/>
</dbReference>
<accession>A0A139ITG0</accession>
<keyword evidence="17" id="KW-1185">Reference proteome</keyword>
<dbReference type="InterPro" id="IPR017938">
    <property type="entry name" value="Riboflavin_synthase-like_b-brl"/>
</dbReference>
<dbReference type="AlphaFoldDB" id="A0A139ITG0"/>
<dbReference type="SFLD" id="SFLDG01168">
    <property type="entry name" value="Ferric_reductase_subgroup_(FRE"/>
    <property type="match status" value="1"/>
</dbReference>
<dbReference type="InterPro" id="IPR017927">
    <property type="entry name" value="FAD-bd_FR_type"/>
</dbReference>
<dbReference type="GO" id="GO:0015677">
    <property type="term" value="P:copper ion import"/>
    <property type="evidence" value="ECO:0007669"/>
    <property type="project" value="TreeGrafter"/>
</dbReference>
<evidence type="ECO:0000256" key="3">
    <source>
        <dbReference type="ARBA" id="ARBA00012668"/>
    </source>
</evidence>
<reference evidence="16 17" key="1">
    <citation type="submission" date="2015-07" db="EMBL/GenBank/DDBJ databases">
        <title>Comparative genomics of the Sigatoka disease complex on banana suggests a link between parallel evolutionary changes in Pseudocercospora fijiensis and Pseudocercospora eumusae and increased virulence on the banana host.</title>
        <authorList>
            <person name="Chang T.-C."/>
            <person name="Salvucci A."/>
            <person name="Crous P.W."/>
            <person name="Stergiopoulos I."/>
        </authorList>
    </citation>
    <scope>NUCLEOTIDE SEQUENCE [LARGE SCALE GENOMIC DNA]</scope>
    <source>
        <strain evidence="16 17">CBS 116634</strain>
    </source>
</reference>
<name>A0A139ITG0_9PEZI</name>
<gene>
    <name evidence="16" type="ORF">AC579_5903</name>
</gene>
<dbReference type="OrthoDB" id="5391991at2759"/>
<feature type="transmembrane region" description="Helical" evidence="14">
    <location>
        <begin position="56"/>
        <end position="77"/>
    </location>
</feature>
<evidence type="ECO:0000256" key="11">
    <source>
        <dbReference type="ARBA" id="ARBA00023136"/>
    </source>
</evidence>
<comment type="subcellular location">
    <subcellularLocation>
        <location evidence="1">Cell membrane</location>
        <topology evidence="1">Multi-pass membrane protein</topology>
    </subcellularLocation>
</comment>
<dbReference type="GO" id="GO:0006826">
    <property type="term" value="P:iron ion transport"/>
    <property type="evidence" value="ECO:0007669"/>
    <property type="project" value="TreeGrafter"/>
</dbReference>
<evidence type="ECO:0000256" key="14">
    <source>
        <dbReference type="SAM" id="Phobius"/>
    </source>
</evidence>
<dbReference type="PANTHER" id="PTHR32361:SF28">
    <property type="entry name" value="FRP1P"/>
    <property type="match status" value="1"/>
</dbReference>
<keyword evidence="9" id="KW-0560">Oxidoreductase</keyword>
<evidence type="ECO:0000256" key="1">
    <source>
        <dbReference type="ARBA" id="ARBA00004651"/>
    </source>
</evidence>
<evidence type="ECO:0000256" key="13">
    <source>
        <dbReference type="SAM" id="MobiDB-lite"/>
    </source>
</evidence>
<dbReference type="Pfam" id="PF08030">
    <property type="entry name" value="NAD_binding_6"/>
    <property type="match status" value="1"/>
</dbReference>
<dbReference type="InterPro" id="IPR039261">
    <property type="entry name" value="FNR_nucleotide-bd"/>
</dbReference>
<evidence type="ECO:0000256" key="8">
    <source>
        <dbReference type="ARBA" id="ARBA00022989"/>
    </source>
</evidence>
<feature type="region of interest" description="Disordered" evidence="13">
    <location>
        <begin position="499"/>
        <end position="522"/>
    </location>
</feature>
<dbReference type="InterPro" id="IPR013112">
    <property type="entry name" value="FAD-bd_8"/>
</dbReference>
<evidence type="ECO:0000256" key="4">
    <source>
        <dbReference type="ARBA" id="ARBA00022448"/>
    </source>
</evidence>
<keyword evidence="7" id="KW-0249">Electron transport</keyword>
<comment type="caution">
    <text evidence="16">The sequence shown here is derived from an EMBL/GenBank/DDBJ whole genome shotgun (WGS) entry which is preliminary data.</text>
</comment>
<dbReference type="PANTHER" id="PTHR32361">
    <property type="entry name" value="FERRIC/CUPRIC REDUCTASE TRANSMEMBRANE COMPONENT"/>
    <property type="match status" value="1"/>
</dbReference>
<keyword evidence="10" id="KW-0406">Ion transport</keyword>
<evidence type="ECO:0000313" key="17">
    <source>
        <dbReference type="Proteomes" id="UP000073492"/>
    </source>
</evidence>
<evidence type="ECO:0000256" key="7">
    <source>
        <dbReference type="ARBA" id="ARBA00022982"/>
    </source>
</evidence>
<organism evidence="16 17">
    <name type="scientific">Pseudocercospora musae</name>
    <dbReference type="NCBI Taxonomy" id="113226"/>
    <lineage>
        <taxon>Eukaryota</taxon>
        <taxon>Fungi</taxon>
        <taxon>Dikarya</taxon>
        <taxon>Ascomycota</taxon>
        <taxon>Pezizomycotina</taxon>
        <taxon>Dothideomycetes</taxon>
        <taxon>Dothideomycetidae</taxon>
        <taxon>Mycosphaerellales</taxon>
        <taxon>Mycosphaerellaceae</taxon>
        <taxon>Pseudocercospora</taxon>
    </lineage>
</organism>
<evidence type="ECO:0000256" key="6">
    <source>
        <dbReference type="ARBA" id="ARBA00022692"/>
    </source>
</evidence>
<feature type="transmembrane region" description="Helical" evidence="14">
    <location>
        <begin position="273"/>
        <end position="291"/>
    </location>
</feature>
<comment type="catalytic activity">
    <reaction evidence="12">
        <text>2 a Fe(II)-siderophore + NADP(+) + H(+) = 2 a Fe(III)-siderophore + NADPH</text>
        <dbReference type="Rhea" id="RHEA:28795"/>
        <dbReference type="Rhea" id="RHEA-COMP:11342"/>
        <dbReference type="Rhea" id="RHEA-COMP:11344"/>
        <dbReference type="ChEBI" id="CHEBI:15378"/>
        <dbReference type="ChEBI" id="CHEBI:29033"/>
        <dbReference type="ChEBI" id="CHEBI:29034"/>
        <dbReference type="ChEBI" id="CHEBI:57783"/>
        <dbReference type="ChEBI" id="CHEBI:58349"/>
        <dbReference type="EC" id="1.16.1.9"/>
    </reaction>
</comment>
<dbReference type="InterPro" id="IPR013121">
    <property type="entry name" value="Fe_red_NAD-bd_6"/>
</dbReference>
<evidence type="ECO:0000256" key="10">
    <source>
        <dbReference type="ARBA" id="ARBA00023065"/>
    </source>
</evidence>
<protein>
    <recommendedName>
        <fullName evidence="3">ferric-chelate reductase (NADPH)</fullName>
        <ecNumber evidence="3">1.16.1.9</ecNumber>
    </recommendedName>
</protein>
<dbReference type="SUPFAM" id="SSF52343">
    <property type="entry name" value="Ferredoxin reductase-like, C-terminal NADP-linked domain"/>
    <property type="match status" value="1"/>
</dbReference>
<feature type="domain" description="FAD-binding FR-type" evidence="15">
    <location>
        <begin position="306"/>
        <end position="415"/>
    </location>
</feature>